<reference evidence="1 2" key="1">
    <citation type="submission" date="2015-12" db="EMBL/GenBank/DDBJ databases">
        <authorList>
            <person name="Shamseldin A."/>
            <person name="Moawad H."/>
            <person name="Abd El-Rahim W.M."/>
            <person name="Sadowsky M.J."/>
        </authorList>
    </citation>
    <scope>NUCLEOTIDE SEQUENCE [LARGE SCALE GENOMIC DNA]</scope>
    <source>
        <strain evidence="1 2">ZGT118</strain>
    </source>
</reference>
<organism evidence="1 2">
    <name type="scientific">Ruegeria marisrubri</name>
    <dbReference type="NCBI Taxonomy" id="1685379"/>
    <lineage>
        <taxon>Bacteria</taxon>
        <taxon>Pseudomonadati</taxon>
        <taxon>Pseudomonadota</taxon>
        <taxon>Alphaproteobacteria</taxon>
        <taxon>Rhodobacterales</taxon>
        <taxon>Roseobacteraceae</taxon>
        <taxon>Ruegeria</taxon>
    </lineage>
</organism>
<dbReference type="RefSeq" id="WP_068344299.1">
    <property type="nucleotide sequence ID" value="NZ_LQBQ01000001.1"/>
</dbReference>
<dbReference type="Proteomes" id="UP000053791">
    <property type="component" value="Unassembled WGS sequence"/>
</dbReference>
<keyword evidence="2" id="KW-1185">Reference proteome</keyword>
<proteinExistence type="predicted"/>
<protein>
    <submittedName>
        <fullName evidence="1">Uncharacterized protein</fullName>
    </submittedName>
</protein>
<sequence>MAETYASYPLTKEMLRAAYERANALPEYEYSHRKLQANFVGCIGELVMGDFLRRNGIQFTDDRHHTTHDFLVSNCITLDVKTKDRTVRPRRNYDNSVPLYNHEHQRPDYYYFVSLLRDRKRPASDIFRFSHAFIVGGIDIATLEAKGRVWEANETDPDNGTTFWTSCINVSMADLLSNKEMLSIFRAAAKPGGAANRTVS</sequence>
<dbReference type="OrthoDB" id="7826720at2"/>
<name>A0A101CZ39_9RHOB</name>
<evidence type="ECO:0000313" key="1">
    <source>
        <dbReference type="EMBL" id="KUJ85957.1"/>
    </source>
</evidence>
<dbReference type="AlphaFoldDB" id="A0A101CZ39"/>
<dbReference type="EMBL" id="LQBQ01000001">
    <property type="protein sequence ID" value="KUJ85957.1"/>
    <property type="molecule type" value="Genomic_DNA"/>
</dbReference>
<gene>
    <name evidence="1" type="ORF">AVO45_03000</name>
</gene>
<accession>A0A101CZ39</accession>
<comment type="caution">
    <text evidence="1">The sequence shown here is derived from an EMBL/GenBank/DDBJ whole genome shotgun (WGS) entry which is preliminary data.</text>
</comment>
<dbReference type="STRING" id="1685379.AVO45_03000"/>
<evidence type="ECO:0000313" key="2">
    <source>
        <dbReference type="Proteomes" id="UP000053791"/>
    </source>
</evidence>